<sequence length="314" mass="37523">MEKADNEMYALVDEEFLAKFSNQHLNYMKKLYYSFYAGYCKRIKRKPLTSEDFFKNMHLRRFQLYQLCCPYCGTVSLCIHDKKESKTAGYNFCHSCGRTSTLKNIQKHLARFVRIKRMNRISIQAVAEHRPETEKWLLAYDCYQIEIIELASIIEVLFRDYFEALLFISCESKKDSFLEKIVRKYTGNDFMNIEKTNDIYKKAFGIEIRKNLNAETWDDLLDIVNLRNMIVHNNGQVDKRFESTSTFRRWKDRVDIPLIKIEDEDIAKLLSSVIDAVTIISNLYLKEYYQRRNRVIANYYFNKENAYDFFADTE</sequence>
<gene>
    <name evidence="1" type="ORF">C7J97_08585</name>
</gene>
<comment type="caution">
    <text evidence="1">The sequence shown here is derived from an EMBL/GenBank/DDBJ whole genome shotgun (WGS) entry which is preliminary data.</text>
</comment>
<accession>A0A367G7Y8</accession>
<evidence type="ECO:0000313" key="1">
    <source>
        <dbReference type="EMBL" id="RCH45989.1"/>
    </source>
</evidence>
<name>A0A367G7Y8_9FIRM</name>
<protein>
    <submittedName>
        <fullName evidence="1">Uncharacterized protein</fullName>
    </submittedName>
</protein>
<organism evidence="1 2">
    <name type="scientific">Faecalibacterium prausnitzii</name>
    <dbReference type="NCBI Taxonomy" id="853"/>
    <lineage>
        <taxon>Bacteria</taxon>
        <taxon>Bacillati</taxon>
        <taxon>Bacillota</taxon>
        <taxon>Clostridia</taxon>
        <taxon>Eubacteriales</taxon>
        <taxon>Oscillospiraceae</taxon>
        <taxon>Faecalibacterium</taxon>
    </lineage>
</organism>
<evidence type="ECO:0000313" key="2">
    <source>
        <dbReference type="Proteomes" id="UP000252378"/>
    </source>
</evidence>
<dbReference type="Proteomes" id="UP000252378">
    <property type="component" value="Unassembled WGS sequence"/>
</dbReference>
<reference evidence="1 2" key="1">
    <citation type="submission" date="2018-03" db="EMBL/GenBank/DDBJ databases">
        <title>Complete genome sequencing of Faecalibacterium prausnitzii strains isolated from the human gut.</title>
        <authorList>
            <person name="Fitzgerald B.C."/>
            <person name="Shkoporov A.N."/>
            <person name="Ross P.R."/>
            <person name="Hill C."/>
        </authorList>
    </citation>
    <scope>NUCLEOTIDE SEQUENCE [LARGE SCALE GENOMIC DNA]</scope>
    <source>
        <strain evidence="1 2">ATCC 27768</strain>
    </source>
</reference>
<dbReference type="EMBL" id="PXUP01000010">
    <property type="protein sequence ID" value="RCH45989.1"/>
    <property type="molecule type" value="Genomic_DNA"/>
</dbReference>
<dbReference type="AlphaFoldDB" id="A0A367G7Y8"/>
<dbReference type="RefSeq" id="WP_113992615.1">
    <property type="nucleotide sequence ID" value="NZ_JAQCXO010000013.1"/>
</dbReference>
<proteinExistence type="predicted"/>